<keyword evidence="1" id="KW-0547">Nucleotide-binding</keyword>
<evidence type="ECO:0000256" key="1">
    <source>
        <dbReference type="PROSITE-ProRule" id="PRU00409"/>
    </source>
</evidence>
<dbReference type="InterPro" id="IPR011761">
    <property type="entry name" value="ATP-grasp"/>
</dbReference>
<dbReference type="RefSeq" id="WP_330194929.1">
    <property type="nucleotide sequence ID" value="NZ_JAZDRO010000001.1"/>
</dbReference>
<evidence type="ECO:0000313" key="3">
    <source>
        <dbReference type="EMBL" id="MEE2565393.1"/>
    </source>
</evidence>
<evidence type="ECO:0000313" key="4">
    <source>
        <dbReference type="Proteomes" id="UP001310692"/>
    </source>
</evidence>
<evidence type="ECO:0000259" key="2">
    <source>
        <dbReference type="PROSITE" id="PS50975"/>
    </source>
</evidence>
<keyword evidence="4" id="KW-1185">Reference proteome</keyword>
<dbReference type="PANTHER" id="PTHR39217">
    <property type="match status" value="1"/>
</dbReference>
<protein>
    <recommendedName>
        <fullName evidence="2">ATP-grasp domain-containing protein</fullName>
    </recommendedName>
</protein>
<dbReference type="PROSITE" id="PS50975">
    <property type="entry name" value="ATP_GRASP"/>
    <property type="match status" value="1"/>
</dbReference>
<organism evidence="3 4">
    <name type="scientific">Hyphobacterium marinum</name>
    <dbReference type="NCBI Taxonomy" id="3116574"/>
    <lineage>
        <taxon>Bacteria</taxon>
        <taxon>Pseudomonadati</taxon>
        <taxon>Pseudomonadota</taxon>
        <taxon>Alphaproteobacteria</taxon>
        <taxon>Maricaulales</taxon>
        <taxon>Maricaulaceae</taxon>
        <taxon>Hyphobacterium</taxon>
    </lineage>
</organism>
<dbReference type="Proteomes" id="UP001310692">
    <property type="component" value="Unassembled WGS sequence"/>
</dbReference>
<dbReference type="SUPFAM" id="SSF56059">
    <property type="entry name" value="Glutathione synthetase ATP-binding domain-like"/>
    <property type="match status" value="1"/>
</dbReference>
<dbReference type="InterPro" id="IPR053191">
    <property type="entry name" value="DcsG_Biosynth_Enzyme"/>
</dbReference>
<feature type="domain" description="ATP-grasp" evidence="2">
    <location>
        <begin position="110"/>
        <end position="298"/>
    </location>
</feature>
<dbReference type="PANTHER" id="PTHR39217:SF1">
    <property type="entry name" value="GLUTATHIONE SYNTHETASE"/>
    <property type="match status" value="1"/>
</dbReference>
<reference evidence="3 4" key="1">
    <citation type="submission" date="2024-01" db="EMBL/GenBank/DDBJ databases">
        <title>Hyphobacterium bacterium isolated from marine sediment.</title>
        <authorList>
            <person name="Zhao S."/>
        </authorList>
    </citation>
    <scope>NUCLEOTIDE SEQUENCE [LARGE SCALE GENOMIC DNA]</scope>
    <source>
        <strain evidence="3 4">Y60-23</strain>
    </source>
</reference>
<proteinExistence type="predicted"/>
<name>A0ABU7LV02_9PROT</name>
<accession>A0ABU7LV02</accession>
<comment type="caution">
    <text evidence="3">The sequence shown here is derived from an EMBL/GenBank/DDBJ whole genome shotgun (WGS) entry which is preliminary data.</text>
</comment>
<dbReference type="Gene3D" id="3.30.470.20">
    <property type="entry name" value="ATP-grasp fold, B domain"/>
    <property type="match status" value="1"/>
</dbReference>
<dbReference type="EMBL" id="JAZDRO010000001">
    <property type="protein sequence ID" value="MEE2565393.1"/>
    <property type="molecule type" value="Genomic_DNA"/>
</dbReference>
<gene>
    <name evidence="3" type="ORF">V0U35_01775</name>
</gene>
<keyword evidence="1" id="KW-0067">ATP-binding</keyword>
<sequence>MTQALKRIAFLTSRNMVDPGPEARVDAFEHRLELEALAPACAEAGFALVEQVWDDPGFDPAAFDGIVIGTAWDYMEKHGAFLAALERFDAAAPLLNPRATVIWNSDKTYLRDLENAGLPVVPTEWAARADAVSIARAFERFDCDRLVVKPQVGASAWRQARVTKGDPLPPDSEMPPAACLIQPFLSAAETEGETTLLFFDRQFSHALVKKPKAGDYRTQSMYGASEAAVTPPDDAIETAQAALEAVAGDLLYGRVDLMRRGDGRFAIMELELVEPYLYPEQGPDLGANYARALGRLIK</sequence>